<dbReference type="FunCoup" id="A0A067M2C4">
    <property type="interactions" value="270"/>
</dbReference>
<proteinExistence type="predicted"/>
<protein>
    <recommendedName>
        <fullName evidence="1">Rhodanese domain-containing protein</fullName>
    </recommendedName>
</protein>
<dbReference type="AlphaFoldDB" id="A0A067M2C4"/>
<feature type="domain" description="Rhodanese" evidence="1">
    <location>
        <begin position="6"/>
        <end position="108"/>
    </location>
</feature>
<gene>
    <name evidence="2" type="ORF">BOTBODRAFT_506596</name>
</gene>
<dbReference type="GO" id="GO:0004725">
    <property type="term" value="F:protein tyrosine phosphatase activity"/>
    <property type="evidence" value="ECO:0007669"/>
    <property type="project" value="TreeGrafter"/>
</dbReference>
<dbReference type="HOGENOM" id="CLU_107716_1_0_1"/>
<dbReference type="STRING" id="930990.A0A067M2C4"/>
<keyword evidence="3" id="KW-1185">Reference proteome</keyword>
<reference evidence="3" key="1">
    <citation type="journal article" date="2014" name="Proc. Natl. Acad. Sci. U.S.A.">
        <title>Extensive sampling of basidiomycete genomes demonstrates inadequacy of the white-rot/brown-rot paradigm for wood decay fungi.</title>
        <authorList>
            <person name="Riley R."/>
            <person name="Salamov A.A."/>
            <person name="Brown D.W."/>
            <person name="Nagy L.G."/>
            <person name="Floudas D."/>
            <person name="Held B.W."/>
            <person name="Levasseur A."/>
            <person name="Lombard V."/>
            <person name="Morin E."/>
            <person name="Otillar R."/>
            <person name="Lindquist E.A."/>
            <person name="Sun H."/>
            <person name="LaButti K.M."/>
            <person name="Schmutz J."/>
            <person name="Jabbour D."/>
            <person name="Luo H."/>
            <person name="Baker S.E."/>
            <person name="Pisabarro A.G."/>
            <person name="Walton J.D."/>
            <person name="Blanchette R.A."/>
            <person name="Henrissat B."/>
            <person name="Martin F."/>
            <person name="Cullen D."/>
            <person name="Hibbett D.S."/>
            <person name="Grigoriev I.V."/>
        </authorList>
    </citation>
    <scope>NUCLEOTIDE SEQUENCE [LARGE SCALE GENOMIC DNA]</scope>
    <source>
        <strain evidence="3">FD-172 SS1</strain>
    </source>
</reference>
<dbReference type="PROSITE" id="PS50206">
    <property type="entry name" value="RHODANESE_3"/>
    <property type="match status" value="1"/>
</dbReference>
<dbReference type="PANTHER" id="PTHR10828">
    <property type="entry name" value="M-PHASE INDUCER PHOSPHATASE DUAL SPECIFICITY PHOSPHATASE CDC25"/>
    <property type="match status" value="1"/>
</dbReference>
<dbReference type="PANTHER" id="PTHR10828:SF38">
    <property type="entry name" value="ARSENICAL-RESISTANCE PROTEIN 2-RELATED"/>
    <property type="match status" value="1"/>
</dbReference>
<dbReference type="GO" id="GO:0005737">
    <property type="term" value="C:cytoplasm"/>
    <property type="evidence" value="ECO:0007669"/>
    <property type="project" value="TreeGrafter"/>
</dbReference>
<dbReference type="InterPro" id="IPR036873">
    <property type="entry name" value="Rhodanese-like_dom_sf"/>
</dbReference>
<name>A0A067M2C4_BOTB1</name>
<sequence length="134" mass="14952">MRSKKANEDYIIVDVRDDDFIGGNIVGCVRSPSSVFLSDVNGLVEKTKGIPKVVFHCMLSQARGPKSARIYAETSRNLHESEDKPTQEVLILRGGFSEFQAKYKASDIFGLYDHKSSVTSDVRDSLVLRTTRPL</sequence>
<dbReference type="Proteomes" id="UP000027195">
    <property type="component" value="Unassembled WGS sequence"/>
</dbReference>
<dbReference type="SUPFAM" id="SSF52821">
    <property type="entry name" value="Rhodanese/Cell cycle control phosphatase"/>
    <property type="match status" value="1"/>
</dbReference>
<evidence type="ECO:0000259" key="1">
    <source>
        <dbReference type="PROSITE" id="PS50206"/>
    </source>
</evidence>
<evidence type="ECO:0000313" key="2">
    <source>
        <dbReference type="EMBL" id="KDQ09908.1"/>
    </source>
</evidence>
<dbReference type="OrthoDB" id="102559at2759"/>
<dbReference type="InterPro" id="IPR001763">
    <property type="entry name" value="Rhodanese-like_dom"/>
</dbReference>
<dbReference type="EMBL" id="KL198073">
    <property type="protein sequence ID" value="KDQ09908.1"/>
    <property type="molecule type" value="Genomic_DNA"/>
</dbReference>
<dbReference type="Gene3D" id="3.40.250.10">
    <property type="entry name" value="Rhodanese-like domain"/>
    <property type="match status" value="1"/>
</dbReference>
<evidence type="ECO:0000313" key="3">
    <source>
        <dbReference type="Proteomes" id="UP000027195"/>
    </source>
</evidence>
<accession>A0A067M2C4</accession>
<organism evidence="2 3">
    <name type="scientific">Botryobasidium botryosum (strain FD-172 SS1)</name>
    <dbReference type="NCBI Taxonomy" id="930990"/>
    <lineage>
        <taxon>Eukaryota</taxon>
        <taxon>Fungi</taxon>
        <taxon>Dikarya</taxon>
        <taxon>Basidiomycota</taxon>
        <taxon>Agaricomycotina</taxon>
        <taxon>Agaricomycetes</taxon>
        <taxon>Cantharellales</taxon>
        <taxon>Botryobasidiaceae</taxon>
        <taxon>Botryobasidium</taxon>
    </lineage>
</organism>
<dbReference type="InParanoid" id="A0A067M2C4"/>
<dbReference type="GO" id="GO:0005634">
    <property type="term" value="C:nucleus"/>
    <property type="evidence" value="ECO:0007669"/>
    <property type="project" value="TreeGrafter"/>
</dbReference>